<reference evidence="1 2" key="1">
    <citation type="journal article" date="2019" name="Nat. Ecol. Evol.">
        <title>Megaphylogeny resolves global patterns of mushroom evolution.</title>
        <authorList>
            <person name="Varga T."/>
            <person name="Krizsan K."/>
            <person name="Foldi C."/>
            <person name="Dima B."/>
            <person name="Sanchez-Garcia M."/>
            <person name="Sanchez-Ramirez S."/>
            <person name="Szollosi G.J."/>
            <person name="Szarkandi J.G."/>
            <person name="Papp V."/>
            <person name="Albert L."/>
            <person name="Andreopoulos W."/>
            <person name="Angelini C."/>
            <person name="Antonin V."/>
            <person name="Barry K.W."/>
            <person name="Bougher N.L."/>
            <person name="Buchanan P."/>
            <person name="Buyck B."/>
            <person name="Bense V."/>
            <person name="Catcheside P."/>
            <person name="Chovatia M."/>
            <person name="Cooper J."/>
            <person name="Damon W."/>
            <person name="Desjardin D."/>
            <person name="Finy P."/>
            <person name="Geml J."/>
            <person name="Haridas S."/>
            <person name="Hughes K."/>
            <person name="Justo A."/>
            <person name="Karasinski D."/>
            <person name="Kautmanova I."/>
            <person name="Kiss B."/>
            <person name="Kocsube S."/>
            <person name="Kotiranta H."/>
            <person name="LaButti K.M."/>
            <person name="Lechner B.E."/>
            <person name="Liimatainen K."/>
            <person name="Lipzen A."/>
            <person name="Lukacs Z."/>
            <person name="Mihaltcheva S."/>
            <person name="Morgado L.N."/>
            <person name="Niskanen T."/>
            <person name="Noordeloos M.E."/>
            <person name="Ohm R.A."/>
            <person name="Ortiz-Santana B."/>
            <person name="Ovrebo C."/>
            <person name="Racz N."/>
            <person name="Riley R."/>
            <person name="Savchenko A."/>
            <person name="Shiryaev A."/>
            <person name="Soop K."/>
            <person name="Spirin V."/>
            <person name="Szebenyi C."/>
            <person name="Tomsovsky M."/>
            <person name="Tulloss R.E."/>
            <person name="Uehling J."/>
            <person name="Grigoriev I.V."/>
            <person name="Vagvolgyi C."/>
            <person name="Papp T."/>
            <person name="Martin F.M."/>
            <person name="Miettinen O."/>
            <person name="Hibbett D.S."/>
            <person name="Nagy L.G."/>
        </authorList>
    </citation>
    <scope>NUCLEOTIDE SEQUENCE [LARGE SCALE GENOMIC DNA]</scope>
    <source>
        <strain evidence="1 2">CBS 962.96</strain>
    </source>
</reference>
<protein>
    <submittedName>
        <fullName evidence="1">Uncharacterized protein</fullName>
    </submittedName>
</protein>
<keyword evidence="2" id="KW-1185">Reference proteome</keyword>
<evidence type="ECO:0000313" key="2">
    <source>
        <dbReference type="Proteomes" id="UP000297245"/>
    </source>
</evidence>
<dbReference type="OrthoDB" id="3037746at2759"/>
<dbReference type="EMBL" id="ML179046">
    <property type="protein sequence ID" value="THV05820.1"/>
    <property type="molecule type" value="Genomic_DNA"/>
</dbReference>
<accession>A0A4S8MRS5</accession>
<dbReference type="AlphaFoldDB" id="A0A4S8MRS5"/>
<gene>
    <name evidence="1" type="ORF">K435DRAFT_789851</name>
</gene>
<dbReference type="Proteomes" id="UP000297245">
    <property type="component" value="Unassembled WGS sequence"/>
</dbReference>
<organism evidence="1 2">
    <name type="scientific">Dendrothele bispora (strain CBS 962.96)</name>
    <dbReference type="NCBI Taxonomy" id="1314807"/>
    <lineage>
        <taxon>Eukaryota</taxon>
        <taxon>Fungi</taxon>
        <taxon>Dikarya</taxon>
        <taxon>Basidiomycota</taxon>
        <taxon>Agaricomycotina</taxon>
        <taxon>Agaricomycetes</taxon>
        <taxon>Agaricomycetidae</taxon>
        <taxon>Agaricales</taxon>
        <taxon>Agaricales incertae sedis</taxon>
        <taxon>Dendrothele</taxon>
    </lineage>
</organism>
<evidence type="ECO:0000313" key="1">
    <source>
        <dbReference type="EMBL" id="THV05820.1"/>
    </source>
</evidence>
<proteinExistence type="predicted"/>
<name>A0A4S8MRS5_DENBC</name>
<sequence>MHLRQMLRLRLKEAFGFVDDQFFIESIVTSVTSNMPDDWNYGTAPPGPNISEMSEIVGLGAPVEIPDWTFKDRGQRLYYGEHYPRLERLKVIPDPSDAFGFPTAIALRTQYVCLRSFLDKKIHARSYIEGDNINNKVDGNWICAGGSVATTAFYGGLTTAHRFHACKLAL</sequence>